<sequence length="310" mass="35222">MENRLLGINLKVENLVAKSVNENEQGSKRCRANSFKGDPPQRRMGTLDLITVHQQLRSSFNHHAHLWSISVYQVSDASKNGELLTRLSIIMKRPCRAEDVTNRRTLIPPVELFMGPEKRQREPTEAITDIRLDKCSHTRQKGPVPIRFTPKRFIRATPEELICRVHESHLLTRGIKSLPRSTSGHSIVSTSISVYYSEQEDQMRSTILAIGIIYVFWKTSLLLLIHKHVHVHAYTVDVQTIQRHISAVHVLRAEASGPRCSALTLGRPMATTRSYLQAQVTLNFETRTQVTDLLKLLIASFLLPNSSNLQ</sequence>
<keyword evidence="3" id="KW-1185">Reference proteome</keyword>
<dbReference type="AlphaFoldDB" id="A0A6H5GA50"/>
<evidence type="ECO:0000313" key="2">
    <source>
        <dbReference type="EMBL" id="CAA9998645.1"/>
    </source>
</evidence>
<reference evidence="2 3" key="1">
    <citation type="submission" date="2020-02" db="EMBL/GenBank/DDBJ databases">
        <authorList>
            <person name="Ferguson B K."/>
        </authorList>
    </citation>
    <scope>NUCLEOTIDE SEQUENCE [LARGE SCALE GENOMIC DNA]</scope>
</reference>
<name>A0A6H5GA50_9HEMI</name>
<evidence type="ECO:0000313" key="3">
    <source>
        <dbReference type="Proteomes" id="UP000479000"/>
    </source>
</evidence>
<organism evidence="2 3">
    <name type="scientific">Nesidiocoris tenuis</name>
    <dbReference type="NCBI Taxonomy" id="355587"/>
    <lineage>
        <taxon>Eukaryota</taxon>
        <taxon>Metazoa</taxon>
        <taxon>Ecdysozoa</taxon>
        <taxon>Arthropoda</taxon>
        <taxon>Hexapoda</taxon>
        <taxon>Insecta</taxon>
        <taxon>Pterygota</taxon>
        <taxon>Neoptera</taxon>
        <taxon>Paraneoptera</taxon>
        <taxon>Hemiptera</taxon>
        <taxon>Heteroptera</taxon>
        <taxon>Panheteroptera</taxon>
        <taxon>Cimicomorpha</taxon>
        <taxon>Miridae</taxon>
        <taxon>Dicyphina</taxon>
        <taxon>Nesidiocoris</taxon>
    </lineage>
</organism>
<evidence type="ECO:0000256" key="1">
    <source>
        <dbReference type="SAM" id="MobiDB-lite"/>
    </source>
</evidence>
<dbReference type="EMBL" id="CADCXU010007292">
    <property type="protein sequence ID" value="CAA9998645.1"/>
    <property type="molecule type" value="Genomic_DNA"/>
</dbReference>
<accession>A0A6H5GA50</accession>
<gene>
    <name evidence="2" type="ORF">NTEN_LOCUS4928</name>
</gene>
<proteinExistence type="predicted"/>
<feature type="region of interest" description="Disordered" evidence="1">
    <location>
        <begin position="22"/>
        <end position="41"/>
    </location>
</feature>
<protein>
    <submittedName>
        <fullName evidence="2">Uncharacterized protein</fullName>
    </submittedName>
</protein>
<dbReference type="Proteomes" id="UP000479000">
    <property type="component" value="Unassembled WGS sequence"/>
</dbReference>